<evidence type="ECO:0000313" key="4">
    <source>
        <dbReference type="Proteomes" id="UP001198630"/>
    </source>
</evidence>
<dbReference type="Proteomes" id="UP001198630">
    <property type="component" value="Unassembled WGS sequence"/>
</dbReference>
<dbReference type="EMBL" id="JAJNCO010000033">
    <property type="protein sequence ID" value="MCD2114878.1"/>
    <property type="molecule type" value="Genomic_DNA"/>
</dbReference>
<proteinExistence type="inferred from homology"/>
<dbReference type="Gene3D" id="3.40.50.720">
    <property type="entry name" value="NAD(P)-binding Rossmann-like Domain"/>
    <property type="match status" value="1"/>
</dbReference>
<dbReference type="InterPro" id="IPR002347">
    <property type="entry name" value="SDR_fam"/>
</dbReference>
<dbReference type="CDD" id="cd05233">
    <property type="entry name" value="SDR_c"/>
    <property type="match status" value="1"/>
</dbReference>
<dbReference type="PRINTS" id="PR00080">
    <property type="entry name" value="SDRFAMILY"/>
</dbReference>
<dbReference type="FunFam" id="3.40.50.720:FF:000084">
    <property type="entry name" value="Short-chain dehydrogenase reductase"/>
    <property type="match status" value="1"/>
</dbReference>
<dbReference type="PANTHER" id="PTHR24321">
    <property type="entry name" value="DEHYDROGENASES, SHORT CHAIN"/>
    <property type="match status" value="1"/>
</dbReference>
<reference evidence="3" key="1">
    <citation type="submission" date="2021-11" db="EMBL/GenBank/DDBJ databases">
        <title>Development of a sustainable strategy for remediation of hydrocarbon-contaminated territories based on the waste exchange concept.</title>
        <authorList>
            <person name="Elkin A."/>
        </authorList>
    </citation>
    <scope>NUCLEOTIDE SEQUENCE</scope>
    <source>
        <strain evidence="3">IEGM 757</strain>
    </source>
</reference>
<accession>A0AAW4XMG7</accession>
<dbReference type="Pfam" id="PF13561">
    <property type="entry name" value="adh_short_C2"/>
    <property type="match status" value="1"/>
</dbReference>
<name>A0AAW4XMG7_RHORH</name>
<protein>
    <submittedName>
        <fullName evidence="3">SDR family oxidoreductase</fullName>
    </submittedName>
</protein>
<dbReference type="InterPro" id="IPR036291">
    <property type="entry name" value="NAD(P)-bd_dom_sf"/>
</dbReference>
<comment type="similarity">
    <text evidence="1">Belongs to the short-chain dehydrogenases/reductases (SDR) family.</text>
</comment>
<sequence length="268" mass="28085">MGRLAGKVAVVIGAGQSPGESIGNGRASAIRFLQEGARVLAVDRDESSVRETLELADAGENGATFQADVRDGDSLNAAIQSAVSRWGRVDVLLYNVGVSLAGGDTPLSDLTEDAFDNVMAINMRGAVMAAKYVQPIMQEQAAGVVLNVSSMTAIETFTPLVTYRASKAAMIAFTQQFAIHNAQFGIRANAILPGRMETAMAVDTRARLSGAPREDIIAQRKALIPLNGPAGTGWDIAHAALFLASDEARFITGISLPVDGGTLAKIGW</sequence>
<dbReference type="SUPFAM" id="SSF51735">
    <property type="entry name" value="NAD(P)-binding Rossmann-fold domains"/>
    <property type="match status" value="1"/>
</dbReference>
<comment type="caution">
    <text evidence="3">The sequence shown here is derived from an EMBL/GenBank/DDBJ whole genome shotgun (WGS) entry which is preliminary data.</text>
</comment>
<evidence type="ECO:0000256" key="2">
    <source>
        <dbReference type="ARBA" id="ARBA00023002"/>
    </source>
</evidence>
<organism evidence="3 4">
    <name type="scientific">Rhodococcus rhodochrous</name>
    <dbReference type="NCBI Taxonomy" id="1829"/>
    <lineage>
        <taxon>Bacteria</taxon>
        <taxon>Bacillati</taxon>
        <taxon>Actinomycetota</taxon>
        <taxon>Actinomycetes</taxon>
        <taxon>Mycobacteriales</taxon>
        <taxon>Nocardiaceae</taxon>
        <taxon>Rhodococcus</taxon>
    </lineage>
</organism>
<dbReference type="RefSeq" id="WP_230792823.1">
    <property type="nucleotide sequence ID" value="NZ_JAJNCO010000033.1"/>
</dbReference>
<evidence type="ECO:0000256" key="1">
    <source>
        <dbReference type="ARBA" id="ARBA00006484"/>
    </source>
</evidence>
<dbReference type="AlphaFoldDB" id="A0AAW4XMG7"/>
<dbReference type="GO" id="GO:0016491">
    <property type="term" value="F:oxidoreductase activity"/>
    <property type="evidence" value="ECO:0007669"/>
    <property type="project" value="UniProtKB-KW"/>
</dbReference>
<evidence type="ECO:0000313" key="3">
    <source>
        <dbReference type="EMBL" id="MCD2114878.1"/>
    </source>
</evidence>
<dbReference type="PRINTS" id="PR00081">
    <property type="entry name" value="GDHRDH"/>
</dbReference>
<keyword evidence="2" id="KW-0560">Oxidoreductase</keyword>
<gene>
    <name evidence="3" type="ORF">LQ384_27675</name>
</gene>
<dbReference type="PANTHER" id="PTHR24321:SF15">
    <property type="entry name" value="OXIDOREDUCTASE UCPA"/>
    <property type="match status" value="1"/>
</dbReference>